<feature type="region of interest" description="Disordered" evidence="2">
    <location>
        <begin position="654"/>
        <end position="718"/>
    </location>
</feature>
<name>A0A1Y1VN12_9FUNG</name>
<feature type="compositionally biased region" description="Low complexity" evidence="2">
    <location>
        <begin position="1675"/>
        <end position="1686"/>
    </location>
</feature>
<feature type="region of interest" description="Disordered" evidence="2">
    <location>
        <begin position="1385"/>
        <end position="1497"/>
    </location>
</feature>
<keyword evidence="1" id="KW-0175">Coiled coil</keyword>
<feature type="region of interest" description="Disordered" evidence="2">
    <location>
        <begin position="308"/>
        <end position="373"/>
    </location>
</feature>
<feature type="compositionally biased region" description="Basic and acidic residues" evidence="2">
    <location>
        <begin position="666"/>
        <end position="681"/>
    </location>
</feature>
<feature type="compositionally biased region" description="Low complexity" evidence="2">
    <location>
        <begin position="1476"/>
        <end position="1492"/>
    </location>
</feature>
<feature type="region of interest" description="Disordered" evidence="2">
    <location>
        <begin position="2320"/>
        <end position="2350"/>
    </location>
</feature>
<feature type="compositionally biased region" description="Basic residues" evidence="2">
    <location>
        <begin position="703"/>
        <end position="715"/>
    </location>
</feature>
<feature type="compositionally biased region" description="Low complexity" evidence="2">
    <location>
        <begin position="1942"/>
        <end position="1953"/>
    </location>
</feature>
<feature type="compositionally biased region" description="Basic and acidic residues" evidence="2">
    <location>
        <begin position="315"/>
        <end position="334"/>
    </location>
</feature>
<evidence type="ECO:0000313" key="4">
    <source>
        <dbReference type="Proteomes" id="UP000193719"/>
    </source>
</evidence>
<dbReference type="EMBL" id="MCFH01000001">
    <property type="protein sequence ID" value="ORX60818.1"/>
    <property type="molecule type" value="Genomic_DNA"/>
</dbReference>
<evidence type="ECO:0000256" key="1">
    <source>
        <dbReference type="SAM" id="Coils"/>
    </source>
</evidence>
<feature type="coiled-coil region" evidence="1">
    <location>
        <begin position="233"/>
        <end position="277"/>
    </location>
</feature>
<evidence type="ECO:0000313" key="3">
    <source>
        <dbReference type="EMBL" id="ORX60818.1"/>
    </source>
</evidence>
<dbReference type="OrthoDB" id="10644771at2759"/>
<feature type="region of interest" description="Disordered" evidence="2">
    <location>
        <begin position="1568"/>
        <end position="1600"/>
    </location>
</feature>
<feature type="compositionally biased region" description="Low complexity" evidence="2">
    <location>
        <begin position="1042"/>
        <end position="1058"/>
    </location>
</feature>
<feature type="compositionally biased region" description="Low complexity" evidence="2">
    <location>
        <begin position="1410"/>
        <end position="1423"/>
    </location>
</feature>
<feature type="region of interest" description="Disordered" evidence="2">
    <location>
        <begin position="1225"/>
        <end position="1261"/>
    </location>
</feature>
<feature type="region of interest" description="Disordered" evidence="2">
    <location>
        <begin position="2207"/>
        <end position="2227"/>
    </location>
</feature>
<reference evidence="3 4" key="2">
    <citation type="submission" date="2016-08" db="EMBL/GenBank/DDBJ databases">
        <title>Pervasive Adenine N6-methylation of Active Genes in Fungi.</title>
        <authorList>
            <consortium name="DOE Joint Genome Institute"/>
            <person name="Mondo S.J."/>
            <person name="Dannebaum R.O."/>
            <person name="Kuo R.C."/>
            <person name="Labutti K."/>
            <person name="Haridas S."/>
            <person name="Kuo A."/>
            <person name="Salamov A."/>
            <person name="Ahrendt S.R."/>
            <person name="Lipzen A."/>
            <person name="Sullivan W."/>
            <person name="Andreopoulos W.B."/>
            <person name="Clum A."/>
            <person name="Lindquist E."/>
            <person name="Daum C."/>
            <person name="Ramamoorthy G.K."/>
            <person name="Gryganskyi A."/>
            <person name="Culley D."/>
            <person name="Magnuson J.K."/>
            <person name="James T.Y."/>
            <person name="O'Malley M.A."/>
            <person name="Stajich J.E."/>
            <person name="Spatafora J.W."/>
            <person name="Visel A."/>
            <person name="Grigoriev I.V."/>
        </authorList>
    </citation>
    <scope>NUCLEOTIDE SEQUENCE [LARGE SCALE GENOMIC DNA]</scope>
    <source>
        <strain evidence="4">finn</strain>
    </source>
</reference>
<feature type="compositionally biased region" description="Basic residues" evidence="2">
    <location>
        <begin position="682"/>
        <end position="695"/>
    </location>
</feature>
<feature type="region of interest" description="Disordered" evidence="2">
    <location>
        <begin position="1675"/>
        <end position="1694"/>
    </location>
</feature>
<feature type="region of interest" description="Disordered" evidence="2">
    <location>
        <begin position="1087"/>
        <end position="1111"/>
    </location>
</feature>
<sequence length="2461" mass="273608">METNKYIHGVRDFFKASTPKSKPSIKSTVYDPNVTKRTVHYTEMLSQKDKVTYNHNSFQNENSSKEMNYSSSITRINSNLSPSLNNQSHTNYLSSVSASATLNNEIIPNMDNSLSSPIPPITPVNNNQTEPLISSFINSYSTSISSNIDNTNTPGIEYNSNNNIFKSYHDMNQEKDSDLCAYFENISFNDKSEENIGLSHAVFGDLTNSLPNFSKSYQNKSNANNLIYDNLLLNNYKNETEAIANEISLTESEKLNLQSTFKEMEDYQLSIKQYQSESYNNQKSSLDELLKTDFNKFVGNDESTTASITNTTITKESDNKENEEKKEINNKNDNIDDFTNNDNINDNYNYNNVNNNNDNNDNNNDNNNNVNNKNLILPELHTHYIDDDTPSKMPRKLSINKNEDKDLLEMIKDELLLKGSFSSINNNNFSESPSTNTTGLSTPTTTVKTNNSSGWNHPFLKNSESSNFTGISNPFTLQSSNLIPQSDMAPKGQYPSYGLSTPPVKHTFHTPPISPLQPLKVRKYNLSMTQPQECQQESISFANNQFSSGSIALENDFGAKTNSQSNLMPLNSFGVINKDSDIKGSINIGNSDAITLGKDIEAATSRVNPFLTFGDGHKVVRPDENEGYRGQMILTDIKDELNFNSFTSSFSSLNESKINSSINEQNRNKKEENKKKKEEEKKKKKIGLKKRKEERKKREEEKKRKKREEKKKKNSNIKEEKSTKNIFILNDDKNSLESLKDNLNNKVLAEENKKFNIISLRDKQSNDEKKNNSVSSMKEFSILSKSDSNANKYAFLEDYISNLNHVSNNAFPVITSPIQTPPHSPYSVLNPGKRGSDVTKIVNQRKSLLSSLPSPSYTDPSLSPGKLYMKRSSLLPTDDPDMDMSNSDAIPHRYSSISLRTRPIQPSSVEEEEIPIRFSSVSPKTRPVSRTSTSLHYSINSMMSNFNLPTSLSLVEGGILAPDSPSLLVKEKQCSLTTKPSNEMNNFSLTTKPSNEMNPLYIKSSLTNSYRSFSSELDQSLKKQHKHHHQFHNYNHQHKVKSNGSLSTSTTTTTATNSPLNHHSESRFGHYKDNDTESIESYESFSSELNESLKRQKHRSKAPTGHISPHTEAIEVKSQGSPYSNINSLNDLLHIKEYNADLKVNKARFSSSSYNLNAPATRKYGENRLSYYSLRPANRNSVYSNATTDTNENNLDFESFVEDLMNTRHHQKYDDDMNVENVISNKKSIDSSPSSKKTKLSSLLPSTEGTATDNNGTINRKTKENITTSNELISETIVMNKERLTASPEMNISIKPSPPLKINTDILIKTEESLKTGSPSTPFSPLSKLSINSNGDPTFGKRTTSLLSQNQREQVETMGKIALNKEHLTPKSPFKNVHGLEDIKEDDSIVIPPKPSVQVNDYNSSHHKSPSITSQSSIDSNGSHGSRASRNSAKRQAIYAKRTSISSHNSHHSYTSSHSRQKNMRNTRTSILKIGTTDSSDSHSPTPSVTSTKRVSISEKPQRIEYSYNPSFPLNTIPSTNLSHERVLSPSSESHIQNDGHVDGHLKSRKVEYTSIYPKRSSLVTNIGYGTPRSSSSNSVSSTSKIGDSYKSSNRISVTSSLGHPRKVEYTIKHSSLSTATITSSSSLGRPKKIEYRTSLLSSGSSSLNRPVKIDFLKKKRNSTGIVTPSSSYSGYAASSGGVSRSKSSREDYDSNKRAKFMRYGIESINSSSPTKERNNGLEKIKENEILDNSAEESFLLQCSLTSTSIDRLNFSFSKDTNINQSFSFSSLSGVAEFLNGKNNSIKAMIEKSKPIYAKEANSFNTSITTSSIVPPSGIIIGPDDLKERKIFSLSGNSSGYSSSYSTLSRFNQTISFASVSSIPDSAVNRNVKRVSCINLGLSNSSSSTSSTLGRHRHTLSTHVFISDFDSITSMSTNFKDHIKNVMTAEPLNDSSTEDSNSKSNGNTGSTPSQPLKSSVDESMINKVGGEEESFANSSASSIMKPYIPGFDNRNKSLSFSSSHLSSSIFNFLNKETIENQRLYQNSKKPNTLMDDAAALNLNANTSSNALNTSSLIPAFNGIHTDKINNFRKSDIFNINGKIQRHGNKYHSIATSNGYLTYLSEGENSFNNDSLLSNFSSDALVNEPSQSSTQAAEVNPSNVDNSYLSLNAFPPQFGTLKSTILGNPSNSILINHDPNQSHSSLKKITYDDSGDLTNSASHKAIKFKSSDTEDLPSVTTKETQSDGPRPIRIKELARQRMSMFNEINSILDRLCISNMAYEMDQRALPSLKFKTVNNFTHSLGNSNVSSLTNPYQPFFYNNLDSTSDVASLYNAITINQTPDHESSNSESDSGSEVHKEEPIDSPILSPSPKLPVIALEGKVLDTNTIVNKEKNKKTIKHKKSRGLMVIGKSLKKFKSFITGSNSSSKKKKVPMKVRTSSIYMDPEGHGVQYSIEKVVICEEEEANENTEFQDTLAKTTD</sequence>
<accession>A0A1Y1VN12</accession>
<comment type="caution">
    <text evidence="3">The sequence shown here is derived from an EMBL/GenBank/DDBJ whole genome shotgun (WGS) entry which is preliminary data.</text>
</comment>
<feature type="compositionally biased region" description="Polar residues" evidence="2">
    <location>
        <begin position="2217"/>
        <end position="2226"/>
    </location>
</feature>
<keyword evidence="4" id="KW-1185">Reference proteome</keyword>
<feature type="compositionally biased region" description="Basic and acidic residues" evidence="2">
    <location>
        <begin position="1062"/>
        <end position="1072"/>
    </location>
</feature>
<feature type="region of interest" description="Disordered" evidence="2">
    <location>
        <begin position="1930"/>
        <end position="1960"/>
    </location>
</feature>
<feature type="compositionally biased region" description="Basic residues" evidence="2">
    <location>
        <begin position="1022"/>
        <end position="1041"/>
    </location>
</feature>
<reference evidence="3 4" key="1">
    <citation type="submission" date="2016-08" db="EMBL/GenBank/DDBJ databases">
        <title>Genomes of anaerobic fungi encode conserved fungal cellulosomes for biomass hydrolysis.</title>
        <authorList>
            <consortium name="DOE Joint Genome Institute"/>
            <person name="Haitjema C.H."/>
            <person name="Gilmore S.P."/>
            <person name="Henske J.K."/>
            <person name="Solomon K.V."/>
            <person name="De Groot R."/>
            <person name="Kuo A."/>
            <person name="Mondo S.J."/>
            <person name="Salamov A.A."/>
            <person name="Labutti K."/>
            <person name="Zhao Z."/>
            <person name="Chiniquy J."/>
            <person name="Barry K."/>
            <person name="Brewer H.M."/>
            <person name="Purvine S.O."/>
            <person name="Wright A.T."/>
            <person name="Boxma B."/>
            <person name="Van Alen T."/>
            <person name="Hackstein J.H."/>
            <person name="Baker S.E."/>
            <person name="Grigoriev I.V."/>
            <person name="O'Malley M.A."/>
        </authorList>
    </citation>
    <scope>NUCLEOTIDE SEQUENCE [LARGE SCALE GENOMIC DNA]</scope>
    <source>
        <strain evidence="4">finn</strain>
    </source>
</reference>
<gene>
    <name evidence="3" type="ORF">BCR36DRAFT_1619</name>
</gene>
<proteinExistence type="predicted"/>
<organism evidence="3 4">
    <name type="scientific">Piromyces finnis</name>
    <dbReference type="NCBI Taxonomy" id="1754191"/>
    <lineage>
        <taxon>Eukaryota</taxon>
        <taxon>Fungi</taxon>
        <taxon>Fungi incertae sedis</taxon>
        <taxon>Chytridiomycota</taxon>
        <taxon>Chytridiomycota incertae sedis</taxon>
        <taxon>Neocallimastigomycetes</taxon>
        <taxon>Neocallimastigales</taxon>
        <taxon>Neocallimastigaceae</taxon>
        <taxon>Piromyces</taxon>
    </lineage>
</organism>
<dbReference type="STRING" id="1754191.A0A1Y1VN12"/>
<feature type="region of interest" description="Disordered" evidence="2">
    <location>
        <begin position="1017"/>
        <end position="1072"/>
    </location>
</feature>
<evidence type="ECO:0000256" key="2">
    <source>
        <dbReference type="SAM" id="MobiDB-lite"/>
    </source>
</evidence>
<feature type="compositionally biased region" description="Low complexity" evidence="2">
    <location>
        <begin position="1444"/>
        <end position="1458"/>
    </location>
</feature>
<feature type="compositionally biased region" description="Low complexity" evidence="2">
    <location>
        <begin position="1574"/>
        <end position="1584"/>
    </location>
</feature>
<feature type="compositionally biased region" description="Polar residues" evidence="2">
    <location>
        <begin position="1590"/>
        <end position="1600"/>
    </location>
</feature>
<feature type="compositionally biased region" description="Low complexity" evidence="2">
    <location>
        <begin position="337"/>
        <end position="373"/>
    </location>
</feature>
<feature type="compositionally biased region" description="Low complexity" evidence="2">
    <location>
        <begin position="1225"/>
        <end position="1247"/>
    </location>
</feature>
<protein>
    <submittedName>
        <fullName evidence="3">Uncharacterized protein</fullName>
    </submittedName>
</protein>
<dbReference type="Proteomes" id="UP000193719">
    <property type="component" value="Unassembled WGS sequence"/>
</dbReference>
<feature type="compositionally biased region" description="Polar residues" evidence="2">
    <location>
        <begin position="1248"/>
        <end position="1261"/>
    </location>
</feature>